<gene>
    <name evidence="2" type="ORF">G4Z16_09975</name>
</gene>
<feature type="signal peptide" evidence="1">
    <location>
        <begin position="1"/>
        <end position="24"/>
    </location>
</feature>
<keyword evidence="3" id="KW-1185">Reference proteome</keyword>
<evidence type="ECO:0000256" key="1">
    <source>
        <dbReference type="SAM" id="SignalP"/>
    </source>
</evidence>
<organism evidence="2 3">
    <name type="scientific">Streptomyces bathyalis</name>
    <dbReference type="NCBI Taxonomy" id="2710756"/>
    <lineage>
        <taxon>Bacteria</taxon>
        <taxon>Bacillati</taxon>
        <taxon>Actinomycetota</taxon>
        <taxon>Actinomycetes</taxon>
        <taxon>Kitasatosporales</taxon>
        <taxon>Streptomycetaceae</taxon>
        <taxon>Streptomyces</taxon>
    </lineage>
</organism>
<evidence type="ECO:0000313" key="2">
    <source>
        <dbReference type="EMBL" id="QPP06670.1"/>
    </source>
</evidence>
<feature type="chain" id="PRO_5039452563" description="Pectate lyase" evidence="1">
    <location>
        <begin position="25"/>
        <end position="176"/>
    </location>
</feature>
<evidence type="ECO:0000313" key="3">
    <source>
        <dbReference type="Proteomes" id="UP000595046"/>
    </source>
</evidence>
<keyword evidence="1" id="KW-0732">Signal</keyword>
<dbReference type="KEGG" id="sbat:G4Z16_09975"/>
<dbReference type="RefSeq" id="WP_197350496.1">
    <property type="nucleotide sequence ID" value="NZ_CP048882.1"/>
</dbReference>
<proteinExistence type="predicted"/>
<dbReference type="Proteomes" id="UP000595046">
    <property type="component" value="Chromosome"/>
</dbReference>
<evidence type="ECO:0008006" key="4">
    <source>
        <dbReference type="Google" id="ProtNLM"/>
    </source>
</evidence>
<dbReference type="EMBL" id="CP048882">
    <property type="protein sequence ID" value="QPP06670.1"/>
    <property type="molecule type" value="Genomic_DNA"/>
</dbReference>
<name>A0A7T1WTC0_9ACTN</name>
<sequence length="176" mass="18394">MNRKIALRAAVGASAMALAIFSTAYVAEATTAEPKEASPLAKMSHSAAASKLNGAGISITSSGGCSDRNRPNCTSLEQVNSATIDGAITLKNASKCDLTVTGGTETGHADGTYSHWNGYKLDFHMTSCLTNYVKNTFTSIGGNKWESGSGNIYFDETNHWDVTFHNCGGCLKGGKG</sequence>
<accession>A0A7T1WTC0</accession>
<protein>
    <recommendedName>
        <fullName evidence="4">Pectate lyase</fullName>
    </recommendedName>
</protein>
<reference evidence="3" key="1">
    <citation type="submission" date="2020-02" db="EMBL/GenBank/DDBJ databases">
        <title>Streptomyces sp. ASO4wet.</title>
        <authorList>
            <person name="Risdian C."/>
            <person name="Landwehr W."/>
            <person name="Schupp P."/>
            <person name="Wink J."/>
        </authorList>
    </citation>
    <scope>NUCLEOTIDE SEQUENCE [LARGE SCALE GENOMIC DNA]</scope>
    <source>
        <strain evidence="3">ASO4wet</strain>
    </source>
</reference>
<dbReference type="AlphaFoldDB" id="A0A7T1WTC0"/>